<organism evidence="1 2">
    <name type="scientific">Anaeromyces robustus</name>
    <dbReference type="NCBI Taxonomy" id="1754192"/>
    <lineage>
        <taxon>Eukaryota</taxon>
        <taxon>Fungi</taxon>
        <taxon>Fungi incertae sedis</taxon>
        <taxon>Chytridiomycota</taxon>
        <taxon>Chytridiomycota incertae sedis</taxon>
        <taxon>Neocallimastigomycetes</taxon>
        <taxon>Neocallimastigales</taxon>
        <taxon>Neocallimastigaceae</taxon>
        <taxon>Anaeromyces</taxon>
    </lineage>
</organism>
<evidence type="ECO:0000313" key="2">
    <source>
        <dbReference type="Proteomes" id="UP000193944"/>
    </source>
</evidence>
<evidence type="ECO:0000313" key="1">
    <source>
        <dbReference type="EMBL" id="ORX82835.1"/>
    </source>
</evidence>
<reference evidence="1 2" key="2">
    <citation type="submission" date="2016-08" db="EMBL/GenBank/DDBJ databases">
        <title>Pervasive Adenine N6-methylation of Active Genes in Fungi.</title>
        <authorList>
            <consortium name="DOE Joint Genome Institute"/>
            <person name="Mondo S.J."/>
            <person name="Dannebaum R.O."/>
            <person name="Kuo R.C."/>
            <person name="Labutti K."/>
            <person name="Haridas S."/>
            <person name="Kuo A."/>
            <person name="Salamov A."/>
            <person name="Ahrendt S.R."/>
            <person name="Lipzen A."/>
            <person name="Sullivan W."/>
            <person name="Andreopoulos W.B."/>
            <person name="Clum A."/>
            <person name="Lindquist E."/>
            <person name="Daum C."/>
            <person name="Ramamoorthy G.K."/>
            <person name="Gryganskyi A."/>
            <person name="Culley D."/>
            <person name="Magnuson J.K."/>
            <person name="James T.Y."/>
            <person name="O'Malley M.A."/>
            <person name="Stajich J.E."/>
            <person name="Spatafora J.W."/>
            <person name="Visel A."/>
            <person name="Grigoriev I.V."/>
        </authorList>
    </citation>
    <scope>NUCLEOTIDE SEQUENCE [LARGE SCALE GENOMIC DNA]</scope>
    <source>
        <strain evidence="1 2">S4</strain>
    </source>
</reference>
<dbReference type="AlphaFoldDB" id="A0A1Y1XAQ3"/>
<dbReference type="Proteomes" id="UP000193944">
    <property type="component" value="Unassembled WGS sequence"/>
</dbReference>
<dbReference type="EMBL" id="MCFG01000086">
    <property type="protein sequence ID" value="ORX82835.1"/>
    <property type="molecule type" value="Genomic_DNA"/>
</dbReference>
<comment type="caution">
    <text evidence="1">The sequence shown here is derived from an EMBL/GenBank/DDBJ whole genome shotgun (WGS) entry which is preliminary data.</text>
</comment>
<keyword evidence="2" id="KW-1185">Reference proteome</keyword>
<accession>A0A1Y1XAQ3</accession>
<gene>
    <name evidence="1" type="ORF">BCR32DRAFT_158816</name>
</gene>
<reference evidence="1 2" key="1">
    <citation type="submission" date="2016-08" db="EMBL/GenBank/DDBJ databases">
        <title>A Parts List for Fungal Cellulosomes Revealed by Comparative Genomics.</title>
        <authorList>
            <consortium name="DOE Joint Genome Institute"/>
            <person name="Haitjema C.H."/>
            <person name="Gilmore S.P."/>
            <person name="Henske J.K."/>
            <person name="Solomon K.V."/>
            <person name="De Groot R."/>
            <person name="Kuo A."/>
            <person name="Mondo S.J."/>
            <person name="Salamov A.A."/>
            <person name="Labutti K."/>
            <person name="Zhao Z."/>
            <person name="Chiniquy J."/>
            <person name="Barry K."/>
            <person name="Brewer H.M."/>
            <person name="Purvine S.O."/>
            <person name="Wright A.T."/>
            <person name="Boxma B."/>
            <person name="Van Alen T."/>
            <person name="Hackstein J.H."/>
            <person name="Baker S.E."/>
            <person name="Grigoriev I.V."/>
            <person name="O'Malley M.A."/>
        </authorList>
    </citation>
    <scope>NUCLEOTIDE SEQUENCE [LARGE SCALE GENOMIC DNA]</scope>
    <source>
        <strain evidence="1 2">S4</strain>
    </source>
</reference>
<name>A0A1Y1XAQ3_9FUNG</name>
<sequence>MIKPNLIITKSNKNSSSFNELNSLDNLNINNNNLNTKYPVPLEPISNTNSSHSLINTSSYLEDSYVPENLQYNSYNNLKTKGEDILKTRKICTVSINNPNANFMNIIDGHSTNLSSVNSLNQKQRKRKHYIQKRPRLAPLPKSYHNLLL</sequence>
<protein>
    <submittedName>
        <fullName evidence="1">Uncharacterized protein</fullName>
    </submittedName>
</protein>
<proteinExistence type="predicted"/>